<dbReference type="InterPro" id="IPR050291">
    <property type="entry name" value="CDF_Transporter"/>
</dbReference>
<evidence type="ECO:0000256" key="6">
    <source>
        <dbReference type="ARBA" id="ARBA00023136"/>
    </source>
</evidence>
<gene>
    <name evidence="10" type="ORF">CLPU_4c02430</name>
</gene>
<name>A0A0L0WCK3_GOTPU</name>
<proteinExistence type="inferred from homology"/>
<dbReference type="STRING" id="1503.CLPU_4c02430"/>
<dbReference type="InterPro" id="IPR058533">
    <property type="entry name" value="Cation_efflux_TM"/>
</dbReference>
<organism evidence="10 11">
    <name type="scientific">Gottschalkia purinilytica</name>
    <name type="common">Clostridium purinilyticum</name>
    <dbReference type="NCBI Taxonomy" id="1503"/>
    <lineage>
        <taxon>Bacteria</taxon>
        <taxon>Bacillati</taxon>
        <taxon>Bacillota</taxon>
        <taxon>Tissierellia</taxon>
        <taxon>Tissierellales</taxon>
        <taxon>Gottschalkiaceae</taxon>
        <taxon>Gottschalkia</taxon>
    </lineage>
</organism>
<evidence type="ECO:0000256" key="4">
    <source>
        <dbReference type="ARBA" id="ARBA00022692"/>
    </source>
</evidence>
<dbReference type="Pfam" id="PF01545">
    <property type="entry name" value="Cation_efflux"/>
    <property type="match status" value="1"/>
</dbReference>
<dbReference type="Proteomes" id="UP000037267">
    <property type="component" value="Unassembled WGS sequence"/>
</dbReference>
<accession>A0A0L0WCK3</accession>
<dbReference type="GO" id="GO:0015086">
    <property type="term" value="F:cadmium ion transmembrane transporter activity"/>
    <property type="evidence" value="ECO:0007669"/>
    <property type="project" value="TreeGrafter"/>
</dbReference>
<evidence type="ECO:0000256" key="1">
    <source>
        <dbReference type="ARBA" id="ARBA00004141"/>
    </source>
</evidence>
<dbReference type="GO" id="GO:0005886">
    <property type="term" value="C:plasma membrane"/>
    <property type="evidence" value="ECO:0007669"/>
    <property type="project" value="TreeGrafter"/>
</dbReference>
<evidence type="ECO:0000256" key="7">
    <source>
        <dbReference type="SAM" id="Phobius"/>
    </source>
</evidence>
<feature type="domain" description="Cation efflux protein cytoplasmic" evidence="9">
    <location>
        <begin position="213"/>
        <end position="286"/>
    </location>
</feature>
<evidence type="ECO:0000256" key="5">
    <source>
        <dbReference type="ARBA" id="ARBA00022989"/>
    </source>
</evidence>
<dbReference type="NCBIfam" id="TIGR01297">
    <property type="entry name" value="CDF"/>
    <property type="match status" value="1"/>
</dbReference>
<feature type="transmembrane region" description="Helical" evidence="7">
    <location>
        <begin position="85"/>
        <end position="104"/>
    </location>
</feature>
<dbReference type="GO" id="GO:0015093">
    <property type="term" value="F:ferrous iron transmembrane transporter activity"/>
    <property type="evidence" value="ECO:0007669"/>
    <property type="project" value="TreeGrafter"/>
</dbReference>
<evidence type="ECO:0000259" key="8">
    <source>
        <dbReference type="Pfam" id="PF01545"/>
    </source>
</evidence>
<dbReference type="PATRIC" id="fig|1503.3.peg.2473"/>
<comment type="similarity">
    <text evidence="2">Belongs to the cation diffusion facilitator (CDF) transporter (TC 2.A.4) family.</text>
</comment>
<comment type="subcellular location">
    <subcellularLocation>
        <location evidence="1">Membrane</location>
        <topology evidence="1">Multi-pass membrane protein</topology>
    </subcellularLocation>
</comment>
<dbReference type="AlphaFoldDB" id="A0A0L0WCK3"/>
<dbReference type="FunFam" id="1.20.1510.10:FF:000006">
    <property type="entry name" value="Divalent cation efflux transporter"/>
    <property type="match status" value="1"/>
</dbReference>
<feature type="domain" description="Cation efflux protein transmembrane" evidence="8">
    <location>
        <begin position="16"/>
        <end position="207"/>
    </location>
</feature>
<comment type="caution">
    <text evidence="10">The sequence shown here is derived from an EMBL/GenBank/DDBJ whole genome shotgun (WGS) entry which is preliminary data.</text>
</comment>
<keyword evidence="4 7" id="KW-0812">Transmembrane</keyword>
<dbReference type="Gene3D" id="1.20.1510.10">
    <property type="entry name" value="Cation efflux protein transmembrane domain"/>
    <property type="match status" value="1"/>
</dbReference>
<dbReference type="GO" id="GO:0006882">
    <property type="term" value="P:intracellular zinc ion homeostasis"/>
    <property type="evidence" value="ECO:0007669"/>
    <property type="project" value="TreeGrafter"/>
</dbReference>
<dbReference type="OrthoDB" id="9806522at2"/>
<dbReference type="Pfam" id="PF16916">
    <property type="entry name" value="ZT_dimer"/>
    <property type="match status" value="1"/>
</dbReference>
<evidence type="ECO:0000313" key="10">
    <source>
        <dbReference type="EMBL" id="KNF09197.1"/>
    </source>
</evidence>
<sequence length="294" mass="33014">MTYKDNYLKVRNTLALILGLNILVALAKLIYGLMTKTSSMIADGFHSFSDGASNVVGLIGIWIASKPADENHPYGHHKVETLSTIVISFALFIVSFKILVNSYNRFMNPVVPKINVFSFIVMILTLIINILVVRYESKKGKELNSSILISDSKHTESDIYVSISVIVSLIAIKLGYIFIDTLISAIIAILICRAGIQILREGINVLIDGKMIEAEKIHKIVMEIEEVIYCHKIRTRGKQNHIMIDLHVGIDKNHNIDYCHKLSHRIEDTLKKDILGVEEVIVHIEPASEDNTHT</sequence>
<reference evidence="11" key="1">
    <citation type="submission" date="2015-07" db="EMBL/GenBank/DDBJ databases">
        <title>Draft genome sequence of the purine-degrading Gottschalkia purinilyticum DSM 1384 (formerly Clostridium purinilyticum).</title>
        <authorList>
            <person name="Poehlein A."/>
            <person name="Schiel-Bengelsdorf B."/>
            <person name="Bengelsdorf F.R."/>
            <person name="Daniel R."/>
            <person name="Duerre P."/>
        </authorList>
    </citation>
    <scope>NUCLEOTIDE SEQUENCE [LARGE SCALE GENOMIC DNA]</scope>
    <source>
        <strain evidence="11">DSM 1384</strain>
    </source>
</reference>
<keyword evidence="11" id="KW-1185">Reference proteome</keyword>
<evidence type="ECO:0000256" key="3">
    <source>
        <dbReference type="ARBA" id="ARBA00022448"/>
    </source>
</evidence>
<dbReference type="SUPFAM" id="SSF161111">
    <property type="entry name" value="Cation efflux protein transmembrane domain-like"/>
    <property type="match status" value="1"/>
</dbReference>
<evidence type="ECO:0000313" key="11">
    <source>
        <dbReference type="Proteomes" id="UP000037267"/>
    </source>
</evidence>
<protein>
    <submittedName>
        <fullName evidence="10">Cation diffusion facilitator family transporter</fullName>
    </submittedName>
</protein>
<dbReference type="EMBL" id="LGSS01000004">
    <property type="protein sequence ID" value="KNF09197.1"/>
    <property type="molecule type" value="Genomic_DNA"/>
</dbReference>
<feature type="transmembrane region" description="Helical" evidence="7">
    <location>
        <begin position="116"/>
        <end position="135"/>
    </location>
</feature>
<keyword evidence="6 7" id="KW-0472">Membrane</keyword>
<dbReference type="GO" id="GO:0015341">
    <property type="term" value="F:zinc efflux antiporter activity"/>
    <property type="evidence" value="ECO:0007669"/>
    <property type="project" value="TreeGrafter"/>
</dbReference>
<evidence type="ECO:0000259" key="9">
    <source>
        <dbReference type="Pfam" id="PF16916"/>
    </source>
</evidence>
<feature type="transmembrane region" description="Helical" evidence="7">
    <location>
        <begin position="159"/>
        <end position="192"/>
    </location>
</feature>
<dbReference type="PANTHER" id="PTHR43840">
    <property type="entry name" value="MITOCHONDRIAL METAL TRANSPORTER 1-RELATED"/>
    <property type="match status" value="1"/>
</dbReference>
<dbReference type="RefSeq" id="WP_050354765.1">
    <property type="nucleotide sequence ID" value="NZ_LGSS01000004.1"/>
</dbReference>
<dbReference type="SUPFAM" id="SSF160240">
    <property type="entry name" value="Cation efflux protein cytoplasmic domain-like"/>
    <property type="match status" value="1"/>
</dbReference>
<dbReference type="InterPro" id="IPR027469">
    <property type="entry name" value="Cation_efflux_TMD_sf"/>
</dbReference>
<dbReference type="InterPro" id="IPR002524">
    <property type="entry name" value="Cation_efflux"/>
</dbReference>
<feature type="transmembrane region" description="Helical" evidence="7">
    <location>
        <begin position="12"/>
        <end position="33"/>
    </location>
</feature>
<dbReference type="InterPro" id="IPR027470">
    <property type="entry name" value="Cation_efflux_CTD"/>
</dbReference>
<dbReference type="PANTHER" id="PTHR43840:SF15">
    <property type="entry name" value="MITOCHONDRIAL METAL TRANSPORTER 1-RELATED"/>
    <property type="match status" value="1"/>
</dbReference>
<dbReference type="InterPro" id="IPR036837">
    <property type="entry name" value="Cation_efflux_CTD_sf"/>
</dbReference>
<dbReference type="Gene3D" id="3.30.70.1350">
    <property type="entry name" value="Cation efflux protein, cytoplasmic domain"/>
    <property type="match status" value="1"/>
</dbReference>
<keyword evidence="5 7" id="KW-1133">Transmembrane helix</keyword>
<evidence type="ECO:0000256" key="2">
    <source>
        <dbReference type="ARBA" id="ARBA00008114"/>
    </source>
</evidence>
<keyword evidence="3" id="KW-0813">Transport</keyword>